<keyword evidence="4" id="KW-1185">Reference proteome</keyword>
<evidence type="ECO:0000313" key="4">
    <source>
        <dbReference type="Proteomes" id="UP000305887"/>
    </source>
</evidence>
<feature type="transmembrane region" description="Helical" evidence="1">
    <location>
        <begin position="84"/>
        <end position="105"/>
    </location>
</feature>
<dbReference type="SUPFAM" id="SSF103481">
    <property type="entry name" value="Multidrug resistance efflux transporter EmrE"/>
    <property type="match status" value="2"/>
</dbReference>
<feature type="transmembrane region" description="Helical" evidence="1">
    <location>
        <begin position="248"/>
        <end position="267"/>
    </location>
</feature>
<sequence length="301" mass="32132">MTARTANRVSRAGLFSAAGAGIGLMLLGMLLFSLNDAMGKLLVATYSVGQVLLIRSAVALIVLAPVLWRWGFKRLLAVERPGLQALRVVFSTGEVFCFYWAVMLLPLADVMTYWMAAPICVAVAAPLLLGERVGRWNWMAIAVGFVGVLIALDPFGAGQGRAVWVALLGMGCFAAMMLTGRQLRATPDTTLVFWQIAGALVAGVLASPWGWTDPTGLDLTLLGLLGVVAMLAHVCVNRALKLADAAVIAPFQYTLLPWAIFLGWLFFADMPRPAMILGGALITGAGLVIFLQERSAERAKA</sequence>
<dbReference type="PANTHER" id="PTHR22911">
    <property type="entry name" value="ACYL-MALONYL CONDENSING ENZYME-RELATED"/>
    <property type="match status" value="1"/>
</dbReference>
<feature type="domain" description="EamA" evidence="2">
    <location>
        <begin position="162"/>
        <end position="290"/>
    </location>
</feature>
<dbReference type="AlphaFoldDB" id="A0A5C4MPH1"/>
<dbReference type="InterPro" id="IPR037185">
    <property type="entry name" value="EmrE-like"/>
</dbReference>
<dbReference type="Pfam" id="PF00892">
    <property type="entry name" value="EamA"/>
    <property type="match status" value="2"/>
</dbReference>
<reference evidence="3 4" key="1">
    <citation type="submission" date="2019-06" db="EMBL/GenBank/DDBJ databases">
        <title>YIM 131921 draft genome.</title>
        <authorList>
            <person name="Jiang L."/>
        </authorList>
    </citation>
    <scope>NUCLEOTIDE SEQUENCE [LARGE SCALE GENOMIC DNA]</scope>
    <source>
        <strain evidence="3 4">YIM 131921</strain>
    </source>
</reference>
<accession>A0A5C4MPH1</accession>
<keyword evidence="1" id="KW-1133">Transmembrane helix</keyword>
<organism evidence="3 4">
    <name type="scientific">Rubellimicrobium rubrum</name>
    <dbReference type="NCBI Taxonomy" id="2585369"/>
    <lineage>
        <taxon>Bacteria</taxon>
        <taxon>Pseudomonadati</taxon>
        <taxon>Pseudomonadota</taxon>
        <taxon>Alphaproteobacteria</taxon>
        <taxon>Rhodobacterales</taxon>
        <taxon>Roseobacteraceae</taxon>
        <taxon>Rubellimicrobium</taxon>
    </lineage>
</organism>
<name>A0A5C4MPH1_9RHOB</name>
<feature type="transmembrane region" description="Helical" evidence="1">
    <location>
        <begin position="273"/>
        <end position="291"/>
    </location>
</feature>
<protein>
    <submittedName>
        <fullName evidence="3">DMT family transporter</fullName>
    </submittedName>
</protein>
<feature type="domain" description="EamA" evidence="2">
    <location>
        <begin position="21"/>
        <end position="151"/>
    </location>
</feature>
<feature type="transmembrane region" description="Helical" evidence="1">
    <location>
        <begin position="111"/>
        <end position="129"/>
    </location>
</feature>
<keyword evidence="1" id="KW-0812">Transmembrane</keyword>
<keyword evidence="1" id="KW-0472">Membrane</keyword>
<comment type="caution">
    <text evidence="3">The sequence shown here is derived from an EMBL/GenBank/DDBJ whole genome shotgun (WGS) entry which is preliminary data.</text>
</comment>
<feature type="transmembrane region" description="Helical" evidence="1">
    <location>
        <begin position="217"/>
        <end position="236"/>
    </location>
</feature>
<dbReference type="GO" id="GO:0016020">
    <property type="term" value="C:membrane"/>
    <property type="evidence" value="ECO:0007669"/>
    <property type="project" value="InterPro"/>
</dbReference>
<proteinExistence type="predicted"/>
<feature type="transmembrane region" description="Helical" evidence="1">
    <location>
        <begin position="12"/>
        <end position="32"/>
    </location>
</feature>
<feature type="transmembrane region" description="Helical" evidence="1">
    <location>
        <begin position="191"/>
        <end position="211"/>
    </location>
</feature>
<gene>
    <name evidence="3" type="ORF">FHG66_16555</name>
</gene>
<evidence type="ECO:0000259" key="2">
    <source>
        <dbReference type="Pfam" id="PF00892"/>
    </source>
</evidence>
<dbReference type="PANTHER" id="PTHR22911:SF135">
    <property type="entry name" value="BLR4310 PROTEIN"/>
    <property type="match status" value="1"/>
</dbReference>
<evidence type="ECO:0000256" key="1">
    <source>
        <dbReference type="SAM" id="Phobius"/>
    </source>
</evidence>
<dbReference type="Proteomes" id="UP000305887">
    <property type="component" value="Unassembled WGS sequence"/>
</dbReference>
<dbReference type="RefSeq" id="WP_139078160.1">
    <property type="nucleotide sequence ID" value="NZ_VDFU01000025.1"/>
</dbReference>
<feature type="transmembrane region" description="Helical" evidence="1">
    <location>
        <begin position="136"/>
        <end position="156"/>
    </location>
</feature>
<feature type="transmembrane region" description="Helical" evidence="1">
    <location>
        <begin position="162"/>
        <end position="179"/>
    </location>
</feature>
<dbReference type="EMBL" id="VDFU01000025">
    <property type="protein sequence ID" value="TNC47487.1"/>
    <property type="molecule type" value="Genomic_DNA"/>
</dbReference>
<dbReference type="InterPro" id="IPR000620">
    <property type="entry name" value="EamA_dom"/>
</dbReference>
<feature type="transmembrane region" description="Helical" evidence="1">
    <location>
        <begin position="52"/>
        <end position="72"/>
    </location>
</feature>
<dbReference type="OrthoDB" id="9807937at2"/>
<evidence type="ECO:0000313" key="3">
    <source>
        <dbReference type="EMBL" id="TNC47487.1"/>
    </source>
</evidence>